<feature type="binding site" evidence="5">
    <location>
        <position position="418"/>
    </location>
    <ligand>
        <name>S-adenosyl-L-methionine</name>
        <dbReference type="ChEBI" id="CHEBI:59789"/>
    </ligand>
</feature>
<dbReference type="GO" id="GO:0003723">
    <property type="term" value="F:RNA binding"/>
    <property type="evidence" value="ECO:0007669"/>
    <property type="project" value="UniProtKB-UniRule"/>
</dbReference>
<comment type="similarity">
    <text evidence="5">Belongs to the class I-like SAM-binding methyltransferase superfamily. RsmB/NOP family.</text>
</comment>
<gene>
    <name evidence="8" type="ORF">HK097_004417</name>
</gene>
<name>A0AAD5S3Q3_9FUNG</name>
<feature type="non-terminal residue" evidence="8">
    <location>
        <position position="538"/>
    </location>
</feature>
<dbReference type="EMBL" id="JADGJD010002129">
    <property type="protein sequence ID" value="KAJ3034700.1"/>
    <property type="molecule type" value="Genomic_DNA"/>
</dbReference>
<keyword evidence="9" id="KW-1185">Reference proteome</keyword>
<comment type="caution">
    <text evidence="8">The sequence shown here is derived from an EMBL/GenBank/DDBJ whole genome shotgun (WGS) entry which is preliminary data.</text>
</comment>
<dbReference type="Proteomes" id="UP001212841">
    <property type="component" value="Unassembled WGS sequence"/>
</dbReference>
<dbReference type="InterPro" id="IPR049560">
    <property type="entry name" value="MeTrfase_RsmB-F_NOP2_cat"/>
</dbReference>
<feature type="region of interest" description="Disordered" evidence="6">
    <location>
        <begin position="1"/>
        <end position="23"/>
    </location>
</feature>
<accession>A0AAD5S3Q3</accession>
<feature type="compositionally biased region" description="Polar residues" evidence="6">
    <location>
        <begin position="1"/>
        <end position="11"/>
    </location>
</feature>
<dbReference type="AlphaFoldDB" id="A0AAD5S3Q3"/>
<evidence type="ECO:0000313" key="9">
    <source>
        <dbReference type="Proteomes" id="UP001212841"/>
    </source>
</evidence>
<protein>
    <recommendedName>
        <fullName evidence="7">SAM-dependent MTase RsmB/NOP-type domain-containing protein</fullName>
    </recommendedName>
</protein>
<evidence type="ECO:0000256" key="3">
    <source>
        <dbReference type="ARBA" id="ARBA00022691"/>
    </source>
</evidence>
<evidence type="ECO:0000256" key="2">
    <source>
        <dbReference type="ARBA" id="ARBA00022679"/>
    </source>
</evidence>
<dbReference type="PROSITE" id="PS51686">
    <property type="entry name" value="SAM_MT_RSMB_NOP"/>
    <property type="match status" value="1"/>
</dbReference>
<dbReference type="InterPro" id="IPR042620">
    <property type="entry name" value="NSUN7"/>
</dbReference>
<reference evidence="8" key="1">
    <citation type="submission" date="2020-05" db="EMBL/GenBank/DDBJ databases">
        <title>Phylogenomic resolution of chytrid fungi.</title>
        <authorList>
            <person name="Stajich J.E."/>
            <person name="Amses K."/>
            <person name="Simmons R."/>
            <person name="Seto K."/>
            <person name="Myers J."/>
            <person name="Bonds A."/>
            <person name="Quandt C.A."/>
            <person name="Barry K."/>
            <person name="Liu P."/>
            <person name="Grigoriev I."/>
            <person name="Longcore J.E."/>
            <person name="James T.Y."/>
        </authorList>
    </citation>
    <scope>NUCLEOTIDE SEQUENCE</scope>
    <source>
        <strain evidence="8">JEL0318</strain>
    </source>
</reference>
<keyword evidence="1 5" id="KW-0489">Methyltransferase</keyword>
<evidence type="ECO:0000256" key="4">
    <source>
        <dbReference type="ARBA" id="ARBA00022884"/>
    </source>
</evidence>
<dbReference type="SUPFAM" id="SSF53335">
    <property type="entry name" value="S-adenosyl-L-methionine-dependent methyltransferases"/>
    <property type="match status" value="1"/>
</dbReference>
<evidence type="ECO:0000256" key="5">
    <source>
        <dbReference type="PROSITE-ProRule" id="PRU01023"/>
    </source>
</evidence>
<proteinExistence type="inferred from homology"/>
<dbReference type="Gene3D" id="3.40.50.150">
    <property type="entry name" value="Vaccinia Virus protein VP39"/>
    <property type="match status" value="1"/>
</dbReference>
<dbReference type="GO" id="GO:0008168">
    <property type="term" value="F:methyltransferase activity"/>
    <property type="evidence" value="ECO:0007669"/>
    <property type="project" value="UniProtKB-KW"/>
</dbReference>
<sequence length="538" mass="60071">MSSETLTQNPLHNKPLHTHPTRGLRPYFSDVSLAPSFSPSASLSKPLNTAQSDSLLSQKHSSTASLFSDLDDPTPHTYSELLLAAETLENIVTEGVLVGATVRRFKGFGSGIKDSENDGKESGGGKEGMNERVLKLVYGTMKYMQYIDTILVKTQFLVYNNQFLNHLGLTKVTLYDLMKHHFDFHAWPGIQYPSPPDSSPLSPSDSERIETVKELETALHEFKIKLAAAYARIRIERRASGGDAKEWMERILPEEVRVKEGIAVELPKHARVNIAKTTREGVAQALRGMGYPVELRQRKMSVQDESIIHLDENFDDVFVVPAQFCNDLKGTPLVEEGKLVFQDKASIWAAYHLAPLLSPNCQIIDARAGCGTKTAQVSSLMRNKGIIYAFENRPSRLETLKSHLKAQDCQNVEILESDFLASDPADPKFADVTVVMVEPPNSGTAILDKLNYLLQEEEFPNDQYSQRDLIALKTQQSALLRHALSFPNVQTVAYITRSTHTEENEQVVEETLDRLGGQWELACVLPDVAIPRSGEYEF</sequence>
<dbReference type="InterPro" id="IPR001678">
    <property type="entry name" value="MeTrfase_RsmB-F_NOP2_dom"/>
</dbReference>
<dbReference type="PANTHER" id="PTHR14663">
    <property type="entry name" value="METHYLTRANSFERASE NSUN7-RELATED"/>
    <property type="match status" value="1"/>
</dbReference>
<dbReference type="PANTHER" id="PTHR14663:SF2">
    <property type="entry name" value="METHYLTRANSFERASE NSUN7-RELATED"/>
    <property type="match status" value="1"/>
</dbReference>
<evidence type="ECO:0000259" key="7">
    <source>
        <dbReference type="PROSITE" id="PS51686"/>
    </source>
</evidence>
<dbReference type="Pfam" id="PF01189">
    <property type="entry name" value="Methyltr_RsmB-F"/>
    <property type="match status" value="1"/>
</dbReference>
<feature type="domain" description="SAM-dependent MTase RsmB/NOP-type" evidence="7">
    <location>
        <begin position="258"/>
        <end position="538"/>
    </location>
</feature>
<evidence type="ECO:0000256" key="6">
    <source>
        <dbReference type="SAM" id="MobiDB-lite"/>
    </source>
</evidence>
<dbReference type="GO" id="GO:0032259">
    <property type="term" value="P:methylation"/>
    <property type="evidence" value="ECO:0007669"/>
    <property type="project" value="UniProtKB-KW"/>
</dbReference>
<evidence type="ECO:0000256" key="1">
    <source>
        <dbReference type="ARBA" id="ARBA00022603"/>
    </source>
</evidence>
<keyword evidence="4 5" id="KW-0694">RNA-binding</keyword>
<keyword evidence="3 5" id="KW-0949">S-adenosyl-L-methionine</keyword>
<feature type="binding site" evidence="5">
    <location>
        <position position="391"/>
    </location>
    <ligand>
        <name>S-adenosyl-L-methionine</name>
        <dbReference type="ChEBI" id="CHEBI:59789"/>
    </ligand>
</feature>
<keyword evidence="2 5" id="KW-0808">Transferase</keyword>
<dbReference type="Gene3D" id="3.30.70.1170">
    <property type="entry name" value="Sun protein, domain 3"/>
    <property type="match status" value="1"/>
</dbReference>
<comment type="caution">
    <text evidence="5">Lacks conserved residue(s) required for the propagation of feature annotation.</text>
</comment>
<organism evidence="8 9">
    <name type="scientific">Rhizophlyctis rosea</name>
    <dbReference type="NCBI Taxonomy" id="64517"/>
    <lineage>
        <taxon>Eukaryota</taxon>
        <taxon>Fungi</taxon>
        <taxon>Fungi incertae sedis</taxon>
        <taxon>Chytridiomycota</taxon>
        <taxon>Chytridiomycota incertae sedis</taxon>
        <taxon>Chytridiomycetes</taxon>
        <taxon>Rhizophlyctidales</taxon>
        <taxon>Rhizophlyctidaceae</taxon>
        <taxon>Rhizophlyctis</taxon>
    </lineage>
</organism>
<evidence type="ECO:0000313" key="8">
    <source>
        <dbReference type="EMBL" id="KAJ3034700.1"/>
    </source>
</evidence>
<dbReference type="InterPro" id="IPR029063">
    <property type="entry name" value="SAM-dependent_MTases_sf"/>
</dbReference>